<proteinExistence type="predicted"/>
<evidence type="ECO:0000313" key="2">
    <source>
        <dbReference type="Proteomes" id="UP001281147"/>
    </source>
</evidence>
<name>A0ACC3NAQ6_9PEZI</name>
<reference evidence="1" key="1">
    <citation type="submission" date="2023-07" db="EMBL/GenBank/DDBJ databases">
        <title>Black Yeasts Isolated from many extreme environments.</title>
        <authorList>
            <person name="Coleine C."/>
            <person name="Stajich J.E."/>
            <person name="Selbmann L."/>
        </authorList>
    </citation>
    <scope>NUCLEOTIDE SEQUENCE</scope>
    <source>
        <strain evidence="1">CCFEE 5714</strain>
    </source>
</reference>
<evidence type="ECO:0000313" key="1">
    <source>
        <dbReference type="EMBL" id="KAK3713545.1"/>
    </source>
</evidence>
<dbReference type="EMBL" id="JAUTXU010000062">
    <property type="protein sequence ID" value="KAK3713545.1"/>
    <property type="molecule type" value="Genomic_DNA"/>
</dbReference>
<sequence length="520" mass="58559">MSTRASTDSRSKTVASGSDSRDERHTDSPARGAHEQQHEQPSPQEEKRAIEPGASDDEEQQQGTPAPVGFWHPSLKHVRHEAFLKWTITTALLMAFILGCLSLYWGVFTHVESNIRALHIMVVNFDGQVAPYNTSGETPIVGPAIHRLAQQMAESTTPNLGYRNYGAAHFNYDPIQVRQDIYDFKAWGAIIINANATSMLYSAIRNGNTSYDPLGACQLVFVQARDQTNWDSYIYPLISPFMTEATSMVGEQWTQAVMQNATSDASLVRNAANVPQALSPAIGFSQFNLRPFYPYTMTPAISVGLIYLIIISFFSFAFYLPIHFKYLKPEGHPPLKFYQLIIWRWCATLSAYFMLSLAYSLISLAFQINFSGGNPVTSETAVVVTTDGHKNAGAYGHGTFPVYWMLNFFGMIALGLACENVAMIVGQPWTGLWLIFWVITNVSTSFYDIEIEPGFFHWGYAWPLHWIVEGSRQILFGLHSRIGLDFGVLIAWGAVNTILFPFACYFMRWKSKHHVHEYYK</sequence>
<keyword evidence="2" id="KW-1185">Reference proteome</keyword>
<comment type="caution">
    <text evidence="1">The sequence shown here is derived from an EMBL/GenBank/DDBJ whole genome shotgun (WGS) entry which is preliminary data.</text>
</comment>
<protein>
    <submittedName>
        <fullName evidence="1">Uncharacterized protein</fullName>
    </submittedName>
</protein>
<dbReference type="Proteomes" id="UP001281147">
    <property type="component" value="Unassembled WGS sequence"/>
</dbReference>
<gene>
    <name evidence="1" type="ORF">LTR37_008503</name>
</gene>
<accession>A0ACC3NAQ6</accession>
<organism evidence="1 2">
    <name type="scientific">Vermiconidia calcicola</name>
    <dbReference type="NCBI Taxonomy" id="1690605"/>
    <lineage>
        <taxon>Eukaryota</taxon>
        <taxon>Fungi</taxon>
        <taxon>Dikarya</taxon>
        <taxon>Ascomycota</taxon>
        <taxon>Pezizomycotina</taxon>
        <taxon>Dothideomycetes</taxon>
        <taxon>Dothideomycetidae</taxon>
        <taxon>Mycosphaerellales</taxon>
        <taxon>Extremaceae</taxon>
        <taxon>Vermiconidia</taxon>
    </lineage>
</organism>